<name>A0AAV7AD89_ENGPU</name>
<accession>A0AAV7AD89</accession>
<dbReference type="Proteomes" id="UP000824782">
    <property type="component" value="Unassembled WGS sequence"/>
</dbReference>
<organism evidence="2 3">
    <name type="scientific">Engystomops pustulosus</name>
    <name type="common">Tungara frog</name>
    <name type="synonym">Physalaemus pustulosus</name>
    <dbReference type="NCBI Taxonomy" id="76066"/>
    <lineage>
        <taxon>Eukaryota</taxon>
        <taxon>Metazoa</taxon>
        <taxon>Chordata</taxon>
        <taxon>Craniata</taxon>
        <taxon>Vertebrata</taxon>
        <taxon>Euteleostomi</taxon>
        <taxon>Amphibia</taxon>
        <taxon>Batrachia</taxon>
        <taxon>Anura</taxon>
        <taxon>Neobatrachia</taxon>
        <taxon>Hyloidea</taxon>
        <taxon>Leptodactylidae</taxon>
        <taxon>Leiuperinae</taxon>
        <taxon>Engystomops</taxon>
    </lineage>
</organism>
<feature type="region of interest" description="Disordered" evidence="1">
    <location>
        <begin position="24"/>
        <end position="44"/>
    </location>
</feature>
<evidence type="ECO:0000313" key="2">
    <source>
        <dbReference type="EMBL" id="KAG8557046.1"/>
    </source>
</evidence>
<dbReference type="AlphaFoldDB" id="A0AAV7AD89"/>
<evidence type="ECO:0000313" key="3">
    <source>
        <dbReference type="Proteomes" id="UP000824782"/>
    </source>
</evidence>
<gene>
    <name evidence="2" type="ORF">GDO81_018306</name>
</gene>
<dbReference type="EMBL" id="WNYA01000009">
    <property type="protein sequence ID" value="KAG8557047.1"/>
    <property type="molecule type" value="Genomic_DNA"/>
</dbReference>
<dbReference type="EMBL" id="WNYA01000009">
    <property type="protein sequence ID" value="KAG8557046.1"/>
    <property type="molecule type" value="Genomic_DNA"/>
</dbReference>
<proteinExistence type="predicted"/>
<evidence type="ECO:0000256" key="1">
    <source>
        <dbReference type="SAM" id="MobiDB-lite"/>
    </source>
</evidence>
<comment type="caution">
    <text evidence="2">The sequence shown here is derived from an EMBL/GenBank/DDBJ whole genome shotgun (WGS) entry which is preliminary data.</text>
</comment>
<keyword evidence="3" id="KW-1185">Reference proteome</keyword>
<reference evidence="2" key="1">
    <citation type="thesis" date="2020" institute="ProQuest LLC" country="789 East Eisenhower Parkway, Ann Arbor, MI, USA">
        <title>Comparative Genomics and Chromosome Evolution.</title>
        <authorList>
            <person name="Mudd A.B."/>
        </authorList>
    </citation>
    <scope>NUCLEOTIDE SEQUENCE</scope>
    <source>
        <strain evidence="2">237g6f4</strain>
        <tissue evidence="2">Blood</tissue>
    </source>
</reference>
<sequence length="57" mass="6256">MDLYVDVVQDSRVHRLCSGCKSLSLGPTPGASPQRGSTRGDHLSQTTRQHFIFNGLQ</sequence>
<protein>
    <submittedName>
        <fullName evidence="2">Uncharacterized protein</fullName>
    </submittedName>
</protein>